<dbReference type="EMBL" id="JBDFQZ010000005">
    <property type="protein sequence ID" value="KAK9723595.1"/>
    <property type="molecule type" value="Genomic_DNA"/>
</dbReference>
<dbReference type="Pfam" id="PF22936">
    <property type="entry name" value="Pol_BBD"/>
    <property type="match status" value="1"/>
</dbReference>
<evidence type="ECO:0000313" key="3">
    <source>
        <dbReference type="Proteomes" id="UP001443914"/>
    </source>
</evidence>
<sequence>MDQIHDYENLVSEILDEGMVLCEFMQANSLIEKLPSPSWDEYKKHLRHKKKDMKLQELIGHIKIEDATRSQDRAKTNASNTVKANLVEYKNVGTNKRSYDQYNKPQANVVEGSSEGDDIIAAMVSEINLVGNLEEWIIDTRATRHICTNKDLYKELKDVDEKGAVYVGNSNKVPVLGIGKVHLKLTSGRVLTLDNVLYVPDIRRNLIFGA</sequence>
<dbReference type="PANTHER" id="PTHR47592">
    <property type="entry name" value="PBF68 PROTEIN"/>
    <property type="match status" value="1"/>
</dbReference>
<feature type="domain" description="Retrovirus-related Pol polyprotein from transposon TNT 1-94-like beta-barrel" evidence="1">
    <location>
        <begin position="136"/>
        <end position="207"/>
    </location>
</feature>
<proteinExistence type="predicted"/>
<keyword evidence="3" id="KW-1185">Reference proteome</keyword>
<evidence type="ECO:0000313" key="2">
    <source>
        <dbReference type="EMBL" id="KAK9723595.1"/>
    </source>
</evidence>
<organism evidence="2 3">
    <name type="scientific">Saponaria officinalis</name>
    <name type="common">Common soapwort</name>
    <name type="synonym">Lychnis saponaria</name>
    <dbReference type="NCBI Taxonomy" id="3572"/>
    <lineage>
        <taxon>Eukaryota</taxon>
        <taxon>Viridiplantae</taxon>
        <taxon>Streptophyta</taxon>
        <taxon>Embryophyta</taxon>
        <taxon>Tracheophyta</taxon>
        <taxon>Spermatophyta</taxon>
        <taxon>Magnoliopsida</taxon>
        <taxon>eudicotyledons</taxon>
        <taxon>Gunneridae</taxon>
        <taxon>Pentapetalae</taxon>
        <taxon>Caryophyllales</taxon>
        <taxon>Caryophyllaceae</taxon>
        <taxon>Caryophylleae</taxon>
        <taxon>Saponaria</taxon>
    </lineage>
</organism>
<accession>A0AAW1KPT4</accession>
<dbReference type="AlphaFoldDB" id="A0AAW1KPT4"/>
<dbReference type="Proteomes" id="UP001443914">
    <property type="component" value="Unassembled WGS sequence"/>
</dbReference>
<protein>
    <recommendedName>
        <fullName evidence="1">Retrovirus-related Pol polyprotein from transposon TNT 1-94-like beta-barrel domain-containing protein</fullName>
    </recommendedName>
</protein>
<evidence type="ECO:0000259" key="1">
    <source>
        <dbReference type="Pfam" id="PF22936"/>
    </source>
</evidence>
<name>A0AAW1KPT4_SAPOF</name>
<gene>
    <name evidence="2" type="ORF">RND81_05G010600</name>
</gene>
<dbReference type="PANTHER" id="PTHR47592:SF30">
    <property type="entry name" value="CCHC-TYPE DOMAIN-CONTAINING PROTEIN"/>
    <property type="match status" value="1"/>
</dbReference>
<comment type="caution">
    <text evidence="2">The sequence shown here is derived from an EMBL/GenBank/DDBJ whole genome shotgun (WGS) entry which is preliminary data.</text>
</comment>
<reference evidence="2" key="1">
    <citation type="submission" date="2024-03" db="EMBL/GenBank/DDBJ databases">
        <title>WGS assembly of Saponaria officinalis var. Norfolk2.</title>
        <authorList>
            <person name="Jenkins J."/>
            <person name="Shu S."/>
            <person name="Grimwood J."/>
            <person name="Barry K."/>
            <person name="Goodstein D."/>
            <person name="Schmutz J."/>
            <person name="Leebens-Mack J."/>
            <person name="Osbourn A."/>
        </authorList>
    </citation>
    <scope>NUCLEOTIDE SEQUENCE [LARGE SCALE GENOMIC DNA]</scope>
    <source>
        <strain evidence="2">JIC</strain>
    </source>
</reference>
<dbReference type="InterPro" id="IPR054722">
    <property type="entry name" value="PolX-like_BBD"/>
</dbReference>